<name>A0A1H0EBQ5_9RHOB</name>
<dbReference type="OrthoDB" id="7862860at2"/>
<dbReference type="GO" id="GO:0044780">
    <property type="term" value="P:bacterial-type flagellum assembly"/>
    <property type="evidence" value="ECO:0007669"/>
    <property type="project" value="InterPro"/>
</dbReference>
<dbReference type="SUPFAM" id="SSF140566">
    <property type="entry name" value="FlgN-like"/>
    <property type="match status" value="1"/>
</dbReference>
<organism evidence="2 3">
    <name type="scientific">Lutimaribacter pacificus</name>
    <dbReference type="NCBI Taxonomy" id="391948"/>
    <lineage>
        <taxon>Bacteria</taxon>
        <taxon>Pseudomonadati</taxon>
        <taxon>Pseudomonadota</taxon>
        <taxon>Alphaproteobacteria</taxon>
        <taxon>Rhodobacterales</taxon>
        <taxon>Roseobacteraceae</taxon>
        <taxon>Lutimaribacter</taxon>
    </lineage>
</organism>
<protein>
    <recommendedName>
        <fullName evidence="4">FlgN protein</fullName>
    </recommendedName>
</protein>
<sequence length="116" mass="12793">MTDRTRDVVHEALEKLLDRERNALLAGDLETIAGLAEEKERLIGQLSGSAVPGLEGLRNKAARNQALLNSALDGIRAVADRLEAVRQLRGTLDTYDSNGRRHSIDGLRQPRVEKRA</sequence>
<reference evidence="2 3" key="1">
    <citation type="submission" date="2016-11" db="EMBL/GenBank/DDBJ databases">
        <authorList>
            <person name="Varghese N."/>
            <person name="Submissions S."/>
        </authorList>
    </citation>
    <scope>NUCLEOTIDE SEQUENCE [LARGE SCALE GENOMIC DNA]</scope>
    <source>
        <strain evidence="2 3">DSM 29620</strain>
    </source>
</reference>
<dbReference type="Proteomes" id="UP000324252">
    <property type="component" value="Unassembled WGS sequence"/>
</dbReference>
<accession>A0A1H0EBQ5</accession>
<dbReference type="EMBL" id="FQZZ01000006">
    <property type="protein sequence ID" value="SHK54513.1"/>
    <property type="molecule type" value="Genomic_DNA"/>
</dbReference>
<feature type="compositionally biased region" description="Basic and acidic residues" evidence="1">
    <location>
        <begin position="98"/>
        <end position="116"/>
    </location>
</feature>
<gene>
    <name evidence="2" type="ORF">SAMN05444142_106132</name>
</gene>
<feature type="region of interest" description="Disordered" evidence="1">
    <location>
        <begin position="95"/>
        <end position="116"/>
    </location>
</feature>
<evidence type="ECO:0000256" key="1">
    <source>
        <dbReference type="SAM" id="MobiDB-lite"/>
    </source>
</evidence>
<evidence type="ECO:0000313" key="3">
    <source>
        <dbReference type="Proteomes" id="UP000324252"/>
    </source>
</evidence>
<evidence type="ECO:0000313" key="2">
    <source>
        <dbReference type="EMBL" id="SHK54513.1"/>
    </source>
</evidence>
<keyword evidence="3" id="KW-1185">Reference proteome</keyword>
<dbReference type="InterPro" id="IPR036679">
    <property type="entry name" value="FlgN-like_sf"/>
</dbReference>
<proteinExistence type="predicted"/>
<dbReference type="AlphaFoldDB" id="A0A1H0EBQ5"/>
<dbReference type="Gene3D" id="1.20.58.300">
    <property type="entry name" value="FlgN-like"/>
    <property type="match status" value="1"/>
</dbReference>
<dbReference type="RefSeq" id="WP_149787278.1">
    <property type="nucleotide sequence ID" value="NZ_FNIO01000002.1"/>
</dbReference>
<evidence type="ECO:0008006" key="4">
    <source>
        <dbReference type="Google" id="ProtNLM"/>
    </source>
</evidence>